<protein>
    <submittedName>
        <fullName evidence="5">Helix-turn-helix domain-containing protein</fullName>
    </submittedName>
</protein>
<dbReference type="PROSITE" id="PS01124">
    <property type="entry name" value="HTH_ARAC_FAMILY_2"/>
    <property type="match status" value="1"/>
</dbReference>
<dbReference type="InterPro" id="IPR050204">
    <property type="entry name" value="AraC_XylS_family_regulators"/>
</dbReference>
<keyword evidence="6" id="KW-1185">Reference proteome</keyword>
<dbReference type="InterPro" id="IPR001387">
    <property type="entry name" value="Cro/C1-type_HTH"/>
</dbReference>
<keyword evidence="2" id="KW-0238">DNA-binding</keyword>
<dbReference type="PANTHER" id="PTHR46796:SF15">
    <property type="entry name" value="BLL1074 PROTEIN"/>
    <property type="match status" value="1"/>
</dbReference>
<dbReference type="EMBL" id="JADOGI010000098">
    <property type="protein sequence ID" value="MBF8189676.1"/>
    <property type="molecule type" value="Genomic_DNA"/>
</dbReference>
<dbReference type="Pfam" id="PF12833">
    <property type="entry name" value="HTH_18"/>
    <property type="match status" value="1"/>
</dbReference>
<organism evidence="5 6">
    <name type="scientific">Nonomuraea cypriaca</name>
    <dbReference type="NCBI Taxonomy" id="1187855"/>
    <lineage>
        <taxon>Bacteria</taxon>
        <taxon>Bacillati</taxon>
        <taxon>Actinomycetota</taxon>
        <taxon>Actinomycetes</taxon>
        <taxon>Streptosporangiales</taxon>
        <taxon>Streptosporangiaceae</taxon>
        <taxon>Nonomuraea</taxon>
    </lineage>
</organism>
<dbReference type="AlphaFoldDB" id="A0A931ABB4"/>
<proteinExistence type="predicted"/>
<accession>A0A931ABB4</accession>
<dbReference type="SMART" id="SM00342">
    <property type="entry name" value="HTH_ARAC"/>
    <property type="match status" value="1"/>
</dbReference>
<dbReference type="GO" id="GO:0003700">
    <property type="term" value="F:DNA-binding transcription factor activity"/>
    <property type="evidence" value="ECO:0007669"/>
    <property type="project" value="InterPro"/>
</dbReference>
<dbReference type="Gene3D" id="1.10.10.60">
    <property type="entry name" value="Homeodomain-like"/>
    <property type="match status" value="1"/>
</dbReference>
<dbReference type="GO" id="GO:0043565">
    <property type="term" value="F:sequence-specific DNA binding"/>
    <property type="evidence" value="ECO:0007669"/>
    <property type="project" value="InterPro"/>
</dbReference>
<dbReference type="InterPro" id="IPR018060">
    <property type="entry name" value="HTH_AraC"/>
</dbReference>
<dbReference type="PANTHER" id="PTHR46796">
    <property type="entry name" value="HTH-TYPE TRANSCRIPTIONAL ACTIVATOR RHAS-RELATED"/>
    <property type="match status" value="1"/>
</dbReference>
<dbReference type="RefSeq" id="WP_195898609.1">
    <property type="nucleotide sequence ID" value="NZ_JADOGI010000098.1"/>
</dbReference>
<evidence type="ECO:0000256" key="3">
    <source>
        <dbReference type="ARBA" id="ARBA00023163"/>
    </source>
</evidence>
<evidence type="ECO:0000259" key="4">
    <source>
        <dbReference type="PROSITE" id="PS01124"/>
    </source>
</evidence>
<gene>
    <name evidence="5" type="ORF">ITP53_28880</name>
</gene>
<keyword evidence="1" id="KW-0805">Transcription regulation</keyword>
<evidence type="ECO:0000313" key="6">
    <source>
        <dbReference type="Proteomes" id="UP000605361"/>
    </source>
</evidence>
<feature type="domain" description="HTH araC/xylS-type" evidence="4">
    <location>
        <begin position="152"/>
        <end position="252"/>
    </location>
</feature>
<evidence type="ECO:0000256" key="2">
    <source>
        <dbReference type="ARBA" id="ARBA00023125"/>
    </source>
</evidence>
<evidence type="ECO:0000256" key="1">
    <source>
        <dbReference type="ARBA" id="ARBA00023015"/>
    </source>
</evidence>
<sequence length="268" mass="28766">MGEEICVRSPRLLAGRLRDCGGYEERIAVPVRRSELASCDLTMLVGFADPVVVSPAAAYVSLLAGPRDVPATTGLSGVQHGVRLTLDPLTAYSLFGVPLRLLRNDAVDLGALLGADAERLIARLAEAPRWARRFELLDAALGDLLVRGPAPDPGVVWAYRRLRTTRDVRIAELAERLGWSRRHLARRFADQVGLRPKTVARISRLQHAVTLLAVRPRAGAHAAAAAGYADQAHLVREARALTGSTPTQLAQGSHSFKPISGGARTFGG</sequence>
<name>A0A931ABB4_9ACTN</name>
<comment type="caution">
    <text evidence="5">The sequence shown here is derived from an EMBL/GenBank/DDBJ whole genome shotgun (WGS) entry which is preliminary data.</text>
</comment>
<dbReference type="CDD" id="cd00093">
    <property type="entry name" value="HTH_XRE"/>
    <property type="match status" value="1"/>
</dbReference>
<reference evidence="5" key="1">
    <citation type="submission" date="2020-11" db="EMBL/GenBank/DDBJ databases">
        <title>Whole-genome analyses of Nonomuraea sp. K274.</title>
        <authorList>
            <person name="Veyisoglu A."/>
        </authorList>
    </citation>
    <scope>NUCLEOTIDE SEQUENCE</scope>
    <source>
        <strain evidence="5">K274</strain>
    </source>
</reference>
<keyword evidence="3" id="KW-0804">Transcription</keyword>
<dbReference type="Proteomes" id="UP000605361">
    <property type="component" value="Unassembled WGS sequence"/>
</dbReference>
<evidence type="ECO:0000313" key="5">
    <source>
        <dbReference type="EMBL" id="MBF8189676.1"/>
    </source>
</evidence>